<dbReference type="AlphaFoldDB" id="A0A0K8MK89"/>
<keyword evidence="2" id="KW-0175">Coiled coil</keyword>
<sequence length="910" mass="95610">MKNNSQATKTTLNATEHYKMYKSGKIWLFAAVTAFAIAGGGQLAGQTLHTNLGFGEGMTAYAWNNYLYNYDGTNSNSGADTSQDKPAFPTQQALTNWVNAQFDPNNKNYVQQTDQNVADTLAQSGLSQSAYDALTDNAKGVIGKFVDLPADTHLTQGPDNGNFDYQAKRVFVRRDANGNGQILYVPGKTTFYITYHSTNPNSSVTLSYQVNDNEIDKLKVSSGQTASYSPTESDFTAHANQDGSVTLNMRYNASDGNWYAYFPNPISYELQANLDKDVAQASKDQQTLATDRDTKTQAMQATVDKVTSSIDADKTLTAAEKQAEITANNQLVTNAATSLASHDHQDASYNADVQAQQQIIATQAVDKSGLPISTQQANAIADLQKEANAVNAKIDADTGLTTAQKNDQKQKIKDAITKATGVINEADNADDIQGQDTAAAKATLDALYHPSTTTPAQQKANAISAAATAVSNAEATIAADPTLTNQEKADRKAAIDKASQALQNADGTSADDVANKQQTLTDAINAGTTPGKSLDQQRADALAKFESDNNTAQKLADIDADNSLTDAEKTAQKQVINDAINQMQSNLASKTDADDINTAEGDTSLASAVQGAHTAGAETLSARQSAADSQIDADQKEANAKIEADKGLTAQQVSDQEAKVTQDVAKAKQAVANGTAQQIVNTLAAAEGQFNGEYTAANPSFDQQKATADANVEAAIRSQKAALDGDSDLTPAEVADQKAALDKAQANAEDTIAMATNADDLSAKAATATDNINSLNAAKKAAIQKANAAEAAAESTINGLNNLTTDQKNQRIQAVQKARDADIQSIDAATDPASATAAQANGTLAGVAATNTDSSNVPSLAAQQATAVKKLQQALANDQANIQNDPSLSQDGCECDLGSKLPERHQCDCQ</sequence>
<dbReference type="OrthoDB" id="2144163at2"/>
<organism evidence="5 6">
    <name type="scientific">Fructobacillus ficulneus</name>
    <dbReference type="NCBI Taxonomy" id="157463"/>
    <lineage>
        <taxon>Bacteria</taxon>
        <taxon>Bacillati</taxon>
        <taxon>Bacillota</taxon>
        <taxon>Bacilli</taxon>
        <taxon>Lactobacillales</taxon>
        <taxon>Lactobacillaceae</taxon>
        <taxon>Fructobacillus</taxon>
    </lineage>
</organism>
<name>A0A0K8MK89_9LACO</name>
<keyword evidence="1" id="KW-0732">Signal</keyword>
<dbReference type="InterPro" id="IPR022263">
    <property type="entry name" value="KxYKxGKxW"/>
</dbReference>
<reference evidence="5 6" key="1">
    <citation type="journal article" date="2015" name="BMC Genomics">
        <title>Comparative genomics of Fructobacillus spp. and Leuconostoc spp. reveals niche-specific evolution of Fructobacillus spp.</title>
        <authorList>
            <person name="Endo A."/>
            <person name="Tanizawa Y."/>
            <person name="Tanaka N."/>
            <person name="Maeno S."/>
            <person name="Kumar H."/>
            <person name="Shiwa Y."/>
            <person name="Okada S."/>
            <person name="Yoshikawa H."/>
            <person name="Dicks L."/>
            <person name="Nakagawa J."/>
            <person name="Arita M."/>
        </authorList>
    </citation>
    <scope>NUCLEOTIDE SEQUENCE [LARGE SCALE GENOMIC DNA]</scope>
    <source>
        <strain evidence="5 6">JCM 12225</strain>
    </source>
</reference>
<feature type="coiled-coil region" evidence="2">
    <location>
        <begin position="758"/>
        <end position="792"/>
    </location>
</feature>
<protein>
    <submittedName>
        <fullName evidence="5">Extracellular matrix binding protein</fullName>
    </submittedName>
</protein>
<evidence type="ECO:0000256" key="1">
    <source>
        <dbReference type="ARBA" id="ARBA00022729"/>
    </source>
</evidence>
<dbReference type="EMBL" id="DF968005">
    <property type="protein sequence ID" value="GAP00305.1"/>
    <property type="molecule type" value="Genomic_DNA"/>
</dbReference>
<dbReference type="Pfam" id="PF19258">
    <property type="entry name" value="KxYKxGKxW_sig"/>
    <property type="match status" value="1"/>
</dbReference>
<evidence type="ECO:0000313" key="6">
    <source>
        <dbReference type="Proteomes" id="UP000253891"/>
    </source>
</evidence>
<accession>A0A0K8MK89</accession>
<dbReference type="RefSeq" id="WP_061993615.1">
    <property type="nucleotide sequence ID" value="NZ_DF968005.1"/>
</dbReference>
<feature type="region of interest" description="Disordered" evidence="3">
    <location>
        <begin position="610"/>
        <end position="637"/>
    </location>
</feature>
<keyword evidence="6" id="KW-1185">Reference proteome</keyword>
<evidence type="ECO:0000256" key="3">
    <source>
        <dbReference type="SAM" id="MobiDB-lite"/>
    </source>
</evidence>
<proteinExistence type="predicted"/>
<dbReference type="STRING" id="157463.GCA_001047075_01198"/>
<evidence type="ECO:0000256" key="4">
    <source>
        <dbReference type="SAM" id="Phobius"/>
    </source>
</evidence>
<dbReference type="Proteomes" id="UP000253891">
    <property type="component" value="Unassembled WGS sequence"/>
</dbReference>
<keyword evidence="4" id="KW-0812">Transmembrane</keyword>
<keyword evidence="4" id="KW-0472">Membrane</keyword>
<evidence type="ECO:0000256" key="2">
    <source>
        <dbReference type="SAM" id="Coils"/>
    </source>
</evidence>
<feature type="transmembrane region" description="Helical" evidence="4">
    <location>
        <begin position="26"/>
        <end position="44"/>
    </location>
</feature>
<gene>
    <name evidence="5" type="ORF">FFIC_283190</name>
</gene>
<keyword evidence="4" id="KW-1133">Transmembrane helix</keyword>
<dbReference type="NCBIfam" id="TIGR03715">
    <property type="entry name" value="KxYKxGKxW"/>
    <property type="match status" value="1"/>
</dbReference>
<evidence type="ECO:0000313" key="5">
    <source>
        <dbReference type="EMBL" id="GAP00305.1"/>
    </source>
</evidence>